<name>A0A9P6B965_9AGAM</name>
<evidence type="ECO:0000313" key="2">
    <source>
        <dbReference type="EMBL" id="KAF9519240.1"/>
    </source>
</evidence>
<dbReference type="GO" id="GO:0005739">
    <property type="term" value="C:mitochondrion"/>
    <property type="evidence" value="ECO:0007669"/>
    <property type="project" value="InterPro"/>
</dbReference>
<feature type="compositionally biased region" description="Basic and acidic residues" evidence="1">
    <location>
        <begin position="83"/>
        <end position="95"/>
    </location>
</feature>
<dbReference type="OrthoDB" id="2120038at2759"/>
<evidence type="ECO:0000256" key="1">
    <source>
        <dbReference type="SAM" id="MobiDB-lite"/>
    </source>
</evidence>
<comment type="caution">
    <text evidence="2">The sequence shown here is derived from an EMBL/GenBank/DDBJ whole genome shotgun (WGS) entry which is preliminary data.</text>
</comment>
<evidence type="ECO:0000313" key="3">
    <source>
        <dbReference type="Proteomes" id="UP000886523"/>
    </source>
</evidence>
<feature type="region of interest" description="Disordered" evidence="1">
    <location>
        <begin position="83"/>
        <end position="105"/>
    </location>
</feature>
<dbReference type="Proteomes" id="UP000886523">
    <property type="component" value="Unassembled WGS sequence"/>
</dbReference>
<dbReference type="PANTHER" id="PTHR42100:SF1">
    <property type="entry name" value="OXIDOREDUCTASE 178 KDA SUBUNIT, PUTATIVE (AFU_ORTHOLOGUE AFUA_8G04320)-RELATED"/>
    <property type="match status" value="1"/>
</dbReference>
<feature type="compositionally biased region" description="Polar residues" evidence="1">
    <location>
        <begin position="96"/>
        <end position="105"/>
    </location>
</feature>
<accession>A0A9P6B965</accession>
<keyword evidence="3" id="KW-1185">Reference proteome</keyword>
<dbReference type="PANTHER" id="PTHR42100">
    <property type="entry name" value="OXIDOREDUCTASE 178 KDA SUBUNIT, PUTATIVE (AFU_ORTHOLOGUE AFUA_8G04320)-RELATED"/>
    <property type="match status" value="1"/>
</dbReference>
<reference evidence="2" key="1">
    <citation type="journal article" date="2020" name="Nat. Commun.">
        <title>Large-scale genome sequencing of mycorrhizal fungi provides insights into the early evolution of symbiotic traits.</title>
        <authorList>
            <person name="Miyauchi S."/>
            <person name="Kiss E."/>
            <person name="Kuo A."/>
            <person name="Drula E."/>
            <person name="Kohler A."/>
            <person name="Sanchez-Garcia M."/>
            <person name="Morin E."/>
            <person name="Andreopoulos B."/>
            <person name="Barry K.W."/>
            <person name="Bonito G."/>
            <person name="Buee M."/>
            <person name="Carver A."/>
            <person name="Chen C."/>
            <person name="Cichocki N."/>
            <person name="Clum A."/>
            <person name="Culley D."/>
            <person name="Crous P.W."/>
            <person name="Fauchery L."/>
            <person name="Girlanda M."/>
            <person name="Hayes R.D."/>
            <person name="Keri Z."/>
            <person name="LaButti K."/>
            <person name="Lipzen A."/>
            <person name="Lombard V."/>
            <person name="Magnuson J."/>
            <person name="Maillard F."/>
            <person name="Murat C."/>
            <person name="Nolan M."/>
            <person name="Ohm R.A."/>
            <person name="Pangilinan J."/>
            <person name="Pereira M.F."/>
            <person name="Perotto S."/>
            <person name="Peter M."/>
            <person name="Pfister S."/>
            <person name="Riley R."/>
            <person name="Sitrit Y."/>
            <person name="Stielow J.B."/>
            <person name="Szollosi G."/>
            <person name="Zifcakova L."/>
            <person name="Stursova M."/>
            <person name="Spatafora J.W."/>
            <person name="Tedersoo L."/>
            <person name="Vaario L.M."/>
            <person name="Yamada A."/>
            <person name="Yan M."/>
            <person name="Wang P."/>
            <person name="Xu J."/>
            <person name="Bruns T."/>
            <person name="Baldrian P."/>
            <person name="Vilgalys R."/>
            <person name="Dunand C."/>
            <person name="Henrissat B."/>
            <person name="Grigoriev I.V."/>
            <person name="Hibbett D."/>
            <person name="Nagy L.G."/>
            <person name="Martin F.M."/>
        </authorList>
    </citation>
    <scope>NUCLEOTIDE SEQUENCE</scope>
    <source>
        <strain evidence="2">UP504</strain>
    </source>
</reference>
<organism evidence="2 3">
    <name type="scientific">Hydnum rufescens UP504</name>
    <dbReference type="NCBI Taxonomy" id="1448309"/>
    <lineage>
        <taxon>Eukaryota</taxon>
        <taxon>Fungi</taxon>
        <taxon>Dikarya</taxon>
        <taxon>Basidiomycota</taxon>
        <taxon>Agaricomycotina</taxon>
        <taxon>Agaricomycetes</taxon>
        <taxon>Cantharellales</taxon>
        <taxon>Hydnaceae</taxon>
        <taxon>Hydnum</taxon>
    </lineage>
</organism>
<dbReference type="AlphaFoldDB" id="A0A9P6B965"/>
<protein>
    <submittedName>
        <fullName evidence="2">Uncharacterized protein</fullName>
    </submittedName>
</protein>
<sequence length="217" mass="24495">MEISAPLIPRKRLGSKLQLRVLAPVHKVWEFRNLPVNSRTLRRSQTNATSRREGRRLADCLSLHCIFSEVTCPRIFGIRRASSESHAESDHHDTTASDTQNEPETFGTSFWRNTIIIGVLVYGLDRYISSTESKINGEGVITRYIRNKLMVPVDVWTRTNETHTIMSEKAAVGKLLSQAAERPSIHRHRFPSGLDAYSPHLVPVGSEVDLSGVVIRR</sequence>
<gene>
    <name evidence="2" type="ORF">BS47DRAFT_1388362</name>
</gene>
<proteinExistence type="predicted"/>
<dbReference type="InterPro" id="IPR034444">
    <property type="entry name" value="Nuo17.8"/>
</dbReference>
<dbReference type="EMBL" id="MU128919">
    <property type="protein sequence ID" value="KAF9519240.1"/>
    <property type="molecule type" value="Genomic_DNA"/>
</dbReference>